<keyword evidence="2" id="KW-1185">Reference proteome</keyword>
<evidence type="ECO:0000313" key="2">
    <source>
        <dbReference type="Proteomes" id="UP001151760"/>
    </source>
</evidence>
<sequence>MIGHKFTANAYIDVDLPMNIMSLAYYNSIRKNGYEYKGRNLVGLGRDIHVFVENMSYVIDFTFLKSIETNLDPSLSHGIFGRLFIEIACLAINRKHGLMTFMDGTKEVTFKTPYKDPKRSELSSEGHDLLSSRVILSEDDYNRGCRKPSDLEDGFYKDTIKLGPEYLTGMDDEGEVM</sequence>
<dbReference type="Proteomes" id="UP001151760">
    <property type="component" value="Unassembled WGS sequence"/>
</dbReference>
<reference evidence="1" key="2">
    <citation type="submission" date="2022-01" db="EMBL/GenBank/DDBJ databases">
        <authorList>
            <person name="Yamashiro T."/>
            <person name="Shiraishi A."/>
            <person name="Satake H."/>
            <person name="Nakayama K."/>
        </authorList>
    </citation>
    <scope>NUCLEOTIDE SEQUENCE</scope>
</reference>
<organism evidence="1 2">
    <name type="scientific">Tanacetum coccineum</name>
    <dbReference type="NCBI Taxonomy" id="301880"/>
    <lineage>
        <taxon>Eukaryota</taxon>
        <taxon>Viridiplantae</taxon>
        <taxon>Streptophyta</taxon>
        <taxon>Embryophyta</taxon>
        <taxon>Tracheophyta</taxon>
        <taxon>Spermatophyta</taxon>
        <taxon>Magnoliopsida</taxon>
        <taxon>eudicotyledons</taxon>
        <taxon>Gunneridae</taxon>
        <taxon>Pentapetalae</taxon>
        <taxon>asterids</taxon>
        <taxon>campanulids</taxon>
        <taxon>Asterales</taxon>
        <taxon>Asteraceae</taxon>
        <taxon>Asteroideae</taxon>
        <taxon>Anthemideae</taxon>
        <taxon>Anthemidinae</taxon>
        <taxon>Tanacetum</taxon>
    </lineage>
</organism>
<protein>
    <submittedName>
        <fullName evidence="1">Uncharacterized protein</fullName>
    </submittedName>
</protein>
<comment type="caution">
    <text evidence="1">The sequence shown here is derived from an EMBL/GenBank/DDBJ whole genome shotgun (WGS) entry which is preliminary data.</text>
</comment>
<accession>A0ABQ5DYA4</accession>
<evidence type="ECO:0000313" key="1">
    <source>
        <dbReference type="EMBL" id="GJT42074.1"/>
    </source>
</evidence>
<reference evidence="1" key="1">
    <citation type="journal article" date="2022" name="Int. J. Mol. Sci.">
        <title>Draft Genome of Tanacetum Coccineum: Genomic Comparison of Closely Related Tanacetum-Family Plants.</title>
        <authorList>
            <person name="Yamashiro T."/>
            <person name="Shiraishi A."/>
            <person name="Nakayama K."/>
            <person name="Satake H."/>
        </authorList>
    </citation>
    <scope>NUCLEOTIDE SEQUENCE</scope>
</reference>
<proteinExistence type="predicted"/>
<gene>
    <name evidence="1" type="ORF">Tco_0941939</name>
</gene>
<dbReference type="EMBL" id="BQNB010015614">
    <property type="protein sequence ID" value="GJT42074.1"/>
    <property type="molecule type" value="Genomic_DNA"/>
</dbReference>
<name>A0ABQ5DYA4_9ASTR</name>